<dbReference type="Proteomes" id="UP001175271">
    <property type="component" value="Unassembled WGS sequence"/>
</dbReference>
<name>A0AA39LST3_9BILA</name>
<feature type="transmembrane region" description="Helical" evidence="1">
    <location>
        <begin position="92"/>
        <end position="120"/>
    </location>
</feature>
<protein>
    <submittedName>
        <fullName evidence="2">Uncharacterized protein</fullName>
    </submittedName>
</protein>
<keyword evidence="3" id="KW-1185">Reference proteome</keyword>
<keyword evidence="1" id="KW-0812">Transmembrane</keyword>
<comment type="caution">
    <text evidence="2">The sequence shown here is derived from an EMBL/GenBank/DDBJ whole genome shotgun (WGS) entry which is preliminary data.</text>
</comment>
<evidence type="ECO:0000313" key="2">
    <source>
        <dbReference type="EMBL" id="KAK0408347.1"/>
    </source>
</evidence>
<sequence length="149" mass="16335">MGNHLDTPPNNIPADLFEKIRDHIEEYGAEKAAYLAGKVAGIKIPAFAVDLLKDIITGDDIEDIAIRAACFAAALLLVIDFCTFLLAEPNIIVFVAVIDVVVFVNGAITLVEFILSVFIAKMEFEISIRFPEIEKSHDKIMVYKGTIGP</sequence>
<keyword evidence="1" id="KW-1133">Transmembrane helix</keyword>
<evidence type="ECO:0000256" key="1">
    <source>
        <dbReference type="SAM" id="Phobius"/>
    </source>
</evidence>
<dbReference type="AlphaFoldDB" id="A0AA39LST3"/>
<accession>A0AA39LST3</accession>
<reference evidence="2" key="1">
    <citation type="submission" date="2023-06" db="EMBL/GenBank/DDBJ databases">
        <title>Genomic analysis of the entomopathogenic nematode Steinernema hermaphroditum.</title>
        <authorList>
            <person name="Schwarz E.M."/>
            <person name="Heppert J.K."/>
            <person name="Baniya A."/>
            <person name="Schwartz H.T."/>
            <person name="Tan C.-H."/>
            <person name="Antoshechkin I."/>
            <person name="Sternberg P.W."/>
            <person name="Goodrich-Blair H."/>
            <person name="Dillman A.R."/>
        </authorList>
    </citation>
    <scope>NUCLEOTIDE SEQUENCE</scope>
    <source>
        <strain evidence="2">PS9179</strain>
        <tissue evidence="2">Whole animal</tissue>
    </source>
</reference>
<feature type="transmembrane region" description="Helical" evidence="1">
    <location>
        <begin position="64"/>
        <end position="86"/>
    </location>
</feature>
<dbReference type="EMBL" id="JAUCMV010000003">
    <property type="protein sequence ID" value="KAK0408347.1"/>
    <property type="molecule type" value="Genomic_DNA"/>
</dbReference>
<keyword evidence="1" id="KW-0472">Membrane</keyword>
<organism evidence="2 3">
    <name type="scientific">Steinernema hermaphroditum</name>
    <dbReference type="NCBI Taxonomy" id="289476"/>
    <lineage>
        <taxon>Eukaryota</taxon>
        <taxon>Metazoa</taxon>
        <taxon>Ecdysozoa</taxon>
        <taxon>Nematoda</taxon>
        <taxon>Chromadorea</taxon>
        <taxon>Rhabditida</taxon>
        <taxon>Tylenchina</taxon>
        <taxon>Panagrolaimomorpha</taxon>
        <taxon>Strongyloidoidea</taxon>
        <taxon>Steinernematidae</taxon>
        <taxon>Steinernema</taxon>
    </lineage>
</organism>
<evidence type="ECO:0000313" key="3">
    <source>
        <dbReference type="Proteomes" id="UP001175271"/>
    </source>
</evidence>
<gene>
    <name evidence="2" type="ORF">QR680_003899</name>
</gene>
<proteinExistence type="predicted"/>